<dbReference type="InterPro" id="IPR002840">
    <property type="entry name" value="PMDh-S-like_dom"/>
</dbReference>
<evidence type="ECO:0000256" key="2">
    <source>
        <dbReference type="ARBA" id="ARBA00023239"/>
    </source>
</evidence>
<dbReference type="EMBL" id="JAGRRH010000017">
    <property type="protein sequence ID" value="KAG7351843.1"/>
    <property type="molecule type" value="Genomic_DNA"/>
</dbReference>
<dbReference type="AlphaFoldDB" id="A0A9K3KZ38"/>
<dbReference type="GO" id="GO:0016829">
    <property type="term" value="F:lyase activity"/>
    <property type="evidence" value="ECO:0007669"/>
    <property type="project" value="UniProtKB-KW"/>
</dbReference>
<dbReference type="CDD" id="cd01356">
    <property type="entry name" value="AcnX_swivel"/>
    <property type="match status" value="1"/>
</dbReference>
<evidence type="ECO:0000259" key="5">
    <source>
        <dbReference type="Pfam" id="PF04412"/>
    </source>
</evidence>
<keyword evidence="2" id="KW-0456">Lyase</keyword>
<dbReference type="Pfam" id="PF04412">
    <property type="entry name" value="AcnX"/>
    <property type="match status" value="1"/>
</dbReference>
<dbReference type="PANTHER" id="PTHR36577:SF3">
    <property type="entry name" value="DUF521 DOMAIN PROTEIN (AFU_ORTHOLOGUE AFUA_6G00490)"/>
    <property type="match status" value="1"/>
</dbReference>
<comment type="caution">
    <text evidence="6">The sequence shown here is derived from an EMBL/GenBank/DDBJ whole genome shotgun (WGS) entry which is preliminary data.</text>
</comment>
<feature type="compositionally biased region" description="Low complexity" evidence="3">
    <location>
        <begin position="79"/>
        <end position="102"/>
    </location>
</feature>
<organism evidence="6 7">
    <name type="scientific">Nitzschia inconspicua</name>
    <dbReference type="NCBI Taxonomy" id="303405"/>
    <lineage>
        <taxon>Eukaryota</taxon>
        <taxon>Sar</taxon>
        <taxon>Stramenopiles</taxon>
        <taxon>Ochrophyta</taxon>
        <taxon>Bacillariophyta</taxon>
        <taxon>Bacillariophyceae</taxon>
        <taxon>Bacillariophycidae</taxon>
        <taxon>Bacillariales</taxon>
        <taxon>Bacillariaceae</taxon>
        <taxon>Nitzschia</taxon>
    </lineage>
</organism>
<evidence type="ECO:0000256" key="1">
    <source>
        <dbReference type="ARBA" id="ARBA00023004"/>
    </source>
</evidence>
<name>A0A9K3KZ38_9STRA</name>
<dbReference type="PANTHER" id="PTHR36577">
    <property type="entry name" value="DUF521 DOMAIN PROTEIN (AFU_ORTHOLOGUE AFUA_6G00490)"/>
    <property type="match status" value="1"/>
</dbReference>
<dbReference type="Proteomes" id="UP000693970">
    <property type="component" value="Unassembled WGS sequence"/>
</dbReference>
<accession>A0A9K3KZ38</accession>
<reference evidence="6" key="2">
    <citation type="submission" date="2021-04" db="EMBL/GenBank/DDBJ databases">
        <authorList>
            <person name="Podell S."/>
        </authorList>
    </citation>
    <scope>NUCLEOTIDE SEQUENCE</scope>
    <source>
        <strain evidence="6">Hildebrandi</strain>
    </source>
</reference>
<feature type="region of interest" description="Disordered" evidence="3">
    <location>
        <begin position="78"/>
        <end position="102"/>
    </location>
</feature>
<evidence type="ECO:0000313" key="7">
    <source>
        <dbReference type="Proteomes" id="UP000693970"/>
    </source>
</evidence>
<reference evidence="6" key="1">
    <citation type="journal article" date="2021" name="Sci. Rep.">
        <title>Diploid genomic architecture of Nitzschia inconspicua, an elite biomass production diatom.</title>
        <authorList>
            <person name="Oliver A."/>
            <person name="Podell S."/>
            <person name="Pinowska A."/>
            <person name="Traller J.C."/>
            <person name="Smith S.R."/>
            <person name="McClure R."/>
            <person name="Beliaev A."/>
            <person name="Bohutskyi P."/>
            <person name="Hill E.A."/>
            <person name="Rabines A."/>
            <person name="Zheng H."/>
            <person name="Allen L.Z."/>
            <person name="Kuo A."/>
            <person name="Grigoriev I.V."/>
            <person name="Allen A.E."/>
            <person name="Hazlebeck D."/>
            <person name="Allen E.E."/>
        </authorList>
    </citation>
    <scope>NUCLEOTIDE SEQUENCE</scope>
    <source>
        <strain evidence="6">Hildebrandi</strain>
    </source>
</reference>
<proteinExistence type="predicted"/>
<gene>
    <name evidence="6" type="ORF">IV203_007891</name>
</gene>
<keyword evidence="7" id="KW-1185">Reference proteome</keyword>
<evidence type="ECO:0000259" key="4">
    <source>
        <dbReference type="Pfam" id="PF01989"/>
    </source>
</evidence>
<dbReference type="OrthoDB" id="2594507at2759"/>
<keyword evidence="1" id="KW-0408">Iron</keyword>
<protein>
    <submittedName>
        <fullName evidence="6">DUF521 domain containing protein</fullName>
    </submittedName>
</protein>
<feature type="domain" description="Phosphomevalonate dehydratase large subunit-like" evidence="5">
    <location>
        <begin position="272"/>
        <end position="691"/>
    </location>
</feature>
<feature type="domain" description="Phosphomevalonate dehydratase small subunit-like" evidence="4">
    <location>
        <begin position="115"/>
        <end position="190"/>
    </location>
</feature>
<evidence type="ECO:0000256" key="3">
    <source>
        <dbReference type="SAM" id="MobiDB-lite"/>
    </source>
</evidence>
<dbReference type="InterPro" id="IPR007506">
    <property type="entry name" value="PMDh-L-like_dom"/>
</dbReference>
<sequence>MKRSLNSSMLGGRIIPREALTKRILFFRERTTSNLLTHNLSNCQQSSSVSFRGTPRYFYNNCRDYQTFATDILVRGEATNNNNHNTTTSSNDYTTATTSSSSSTVSPVLYSNTPLSFWGGIDELTGTIIDTSHPLHGQNVHDTILILPSGRGSCTASQVLLELILNDRAPRSLILRDRDGLVCVGALIAQSIFSKNQLDVLQVSAGTMTPTTSSDMFDTLIQSQPKFGTIIPDGTLVTGPTVDDVYKGAQEQLIQVQGSNERSVSDDTLRYTPEEQEMIMAATSNAERKAIDCLVQYARIVSPTNPTYVTVEQAHIDGCTYIGPGGLQFVQQLVQDGGQVKIPTTLNSVSTDLQNWKILGIVPTESQQNSIKLANAYVALGCSNQSFTCAPYLLETAPTVSQHVVWGESNAVVYANSILGAHTEKYADYLDICCALVGKVPAVGVHLAQNRVSTLLLDMENLDVSTHDPSTFQLLFPVLGHLCGTLSDGKVPLLVGLDKYKEHITKDHLKAFCAAFGTTAASPLIHIAGITPEASNASDMEAMKNGCEGRKITITAKDLDDTYHLLDQQRNQSSEQVDWIAIGNPHLSLAECDELLRLIEDQPLGTKKHDNVTMIACMSRALYDQSSSVAKLESFGITFVRDTCWCMLLHPPMIPSEEDATILTNSGKYAHYGPGLTGRHFRLGSMKDCVDAAYTGSLPRKARNSDSVPWRVG</sequence>
<dbReference type="Pfam" id="PF01989">
    <property type="entry name" value="AcnX_swivel_put"/>
    <property type="match status" value="1"/>
</dbReference>
<evidence type="ECO:0000313" key="6">
    <source>
        <dbReference type="EMBL" id="KAG7351843.1"/>
    </source>
</evidence>